<name>A0A4Q7ZSL9_9ACTN</name>
<feature type="region of interest" description="Disordered" evidence="1">
    <location>
        <begin position="273"/>
        <end position="293"/>
    </location>
</feature>
<dbReference type="EMBL" id="SHKY01000001">
    <property type="protein sequence ID" value="RZU53854.1"/>
    <property type="molecule type" value="Genomic_DNA"/>
</dbReference>
<dbReference type="AlphaFoldDB" id="A0A4Q7ZSL9"/>
<proteinExistence type="predicted"/>
<dbReference type="InterPro" id="IPR036890">
    <property type="entry name" value="HATPase_C_sf"/>
</dbReference>
<dbReference type="Gene3D" id="3.30.565.10">
    <property type="entry name" value="Histidine kinase-like ATPase, C-terminal domain"/>
    <property type="match status" value="1"/>
</dbReference>
<organism evidence="2 3">
    <name type="scientific">Krasilnikovia cinnamomea</name>
    <dbReference type="NCBI Taxonomy" id="349313"/>
    <lineage>
        <taxon>Bacteria</taxon>
        <taxon>Bacillati</taxon>
        <taxon>Actinomycetota</taxon>
        <taxon>Actinomycetes</taxon>
        <taxon>Micromonosporales</taxon>
        <taxon>Micromonosporaceae</taxon>
        <taxon>Krasilnikovia</taxon>
    </lineage>
</organism>
<dbReference type="InterPro" id="IPR050267">
    <property type="entry name" value="Anti-sigma-factor_SerPK"/>
</dbReference>
<keyword evidence="3" id="KW-1185">Reference proteome</keyword>
<evidence type="ECO:0008006" key="4">
    <source>
        <dbReference type="Google" id="ProtNLM"/>
    </source>
</evidence>
<accession>A0A4Q7ZSL9</accession>
<feature type="compositionally biased region" description="Low complexity" evidence="1">
    <location>
        <begin position="278"/>
        <end position="293"/>
    </location>
</feature>
<evidence type="ECO:0000313" key="2">
    <source>
        <dbReference type="EMBL" id="RZU53854.1"/>
    </source>
</evidence>
<dbReference type="PANTHER" id="PTHR35526">
    <property type="entry name" value="ANTI-SIGMA-F FACTOR RSBW-RELATED"/>
    <property type="match status" value="1"/>
</dbReference>
<reference evidence="2 3" key="1">
    <citation type="submission" date="2019-02" db="EMBL/GenBank/DDBJ databases">
        <title>Sequencing the genomes of 1000 actinobacteria strains.</title>
        <authorList>
            <person name="Klenk H.-P."/>
        </authorList>
    </citation>
    <scope>NUCLEOTIDE SEQUENCE [LARGE SCALE GENOMIC DNA]</scope>
    <source>
        <strain evidence="2 3">DSM 45162</strain>
    </source>
</reference>
<dbReference type="Proteomes" id="UP000292564">
    <property type="component" value="Unassembled WGS sequence"/>
</dbReference>
<dbReference type="SUPFAM" id="SSF55874">
    <property type="entry name" value="ATPase domain of HSP90 chaperone/DNA topoisomerase II/histidine kinase"/>
    <property type="match status" value="1"/>
</dbReference>
<evidence type="ECO:0000256" key="1">
    <source>
        <dbReference type="SAM" id="MobiDB-lite"/>
    </source>
</evidence>
<dbReference type="PANTHER" id="PTHR35526:SF3">
    <property type="entry name" value="ANTI-SIGMA-F FACTOR RSBW"/>
    <property type="match status" value="1"/>
</dbReference>
<sequence>MRRDQPPFLLSRPDHPGMSGGQVVTVVGDFDTGLVEAAVSGRWDAGLKTTAAGLLRACLVGEPAGVLVDLQGLADPGGASAALWAAARLWGARTPAVPVVVCLPPAAPLAGVLARRDTGWDLPVYASVPEARAALTAGTARLERLVLHLEPDGSVLSLVAEMLGEACTDWGLLPLYRPACAVLTELVANAIEHAGTSIDVAVTRRRAGLHLAVQDGDRRFPRGPGDVRGDPGDPARRGYGLRLVHAATAAWGALPTRTGKIVWGTLAIAEATADRPRQPAARPLAAPRHGSRR</sequence>
<dbReference type="OrthoDB" id="3364147at2"/>
<dbReference type="RefSeq" id="WP_130512302.1">
    <property type="nucleotide sequence ID" value="NZ_SHKY01000001.1"/>
</dbReference>
<gene>
    <name evidence="2" type="ORF">EV385_5788</name>
</gene>
<comment type="caution">
    <text evidence="2">The sequence shown here is derived from an EMBL/GenBank/DDBJ whole genome shotgun (WGS) entry which is preliminary data.</text>
</comment>
<evidence type="ECO:0000313" key="3">
    <source>
        <dbReference type="Proteomes" id="UP000292564"/>
    </source>
</evidence>
<protein>
    <recommendedName>
        <fullName evidence="4">Histidine kinase-like protein</fullName>
    </recommendedName>
</protein>
<dbReference type="CDD" id="cd16936">
    <property type="entry name" value="HATPase_RsbW-like"/>
    <property type="match status" value="1"/>
</dbReference>